<evidence type="ECO:0000259" key="1">
    <source>
        <dbReference type="Pfam" id="PF07696"/>
    </source>
</evidence>
<feature type="non-terminal residue" evidence="2">
    <location>
        <position position="155"/>
    </location>
</feature>
<dbReference type="InterPro" id="IPR011622">
    <property type="entry name" value="7TMR_DISM_rcpt_extracell_dom2"/>
</dbReference>
<accession>A0A7V2SZP8</accession>
<gene>
    <name evidence="2" type="ORF">ENJ63_04995</name>
</gene>
<organism evidence="2">
    <name type="scientific">Dissulfuribacter thermophilus</name>
    <dbReference type="NCBI Taxonomy" id="1156395"/>
    <lineage>
        <taxon>Bacteria</taxon>
        <taxon>Pseudomonadati</taxon>
        <taxon>Thermodesulfobacteriota</taxon>
        <taxon>Dissulfuribacteria</taxon>
        <taxon>Dissulfuribacterales</taxon>
        <taxon>Dissulfuribacteraceae</taxon>
        <taxon>Dissulfuribacter</taxon>
    </lineage>
</organism>
<dbReference type="Pfam" id="PF07696">
    <property type="entry name" value="7TMR-DISMED2"/>
    <property type="match status" value="1"/>
</dbReference>
<protein>
    <recommendedName>
        <fullName evidence="1">7TM-DISM receptor extracellular domain-containing protein</fullName>
    </recommendedName>
</protein>
<dbReference type="AlphaFoldDB" id="A0A7V2SZP8"/>
<feature type="domain" description="7TM-DISM receptor extracellular" evidence="1">
    <location>
        <begin position="40"/>
        <end position="155"/>
    </location>
</feature>
<name>A0A7V2SZP8_9BACT</name>
<reference evidence="2" key="1">
    <citation type="journal article" date="2020" name="mSystems">
        <title>Genome- and Community-Level Interaction Insights into Carbon Utilization and Element Cycling Functions of Hydrothermarchaeota in Hydrothermal Sediment.</title>
        <authorList>
            <person name="Zhou Z."/>
            <person name="Liu Y."/>
            <person name="Xu W."/>
            <person name="Pan J."/>
            <person name="Luo Z.H."/>
            <person name="Li M."/>
        </authorList>
    </citation>
    <scope>NUCLEOTIDE SEQUENCE [LARGE SCALE GENOMIC DNA]</scope>
    <source>
        <strain evidence="2">HyVt-503</strain>
    </source>
</reference>
<dbReference type="EMBL" id="DRND01000396">
    <property type="protein sequence ID" value="HFC47222.1"/>
    <property type="molecule type" value="Genomic_DNA"/>
</dbReference>
<sequence>MRLRVLFIYPFLFCFAFLSVTRGLAATLDISVPQDQVYLGPYLEYLVDEEGRLDVEDMVRPTIKKRFERCTDIFPGFGFTSATYWFKFALKNSSDEEIERFLEIEYPLLDHLELYIPVGDGSYEVYNEGDRQIFSHRPLKYRNFVFILKIPPATT</sequence>
<dbReference type="Gene3D" id="2.60.40.2380">
    <property type="match status" value="1"/>
</dbReference>
<proteinExistence type="predicted"/>
<dbReference type="Proteomes" id="UP000885797">
    <property type="component" value="Unassembled WGS sequence"/>
</dbReference>
<comment type="caution">
    <text evidence="2">The sequence shown here is derived from an EMBL/GenBank/DDBJ whole genome shotgun (WGS) entry which is preliminary data.</text>
</comment>
<evidence type="ECO:0000313" key="2">
    <source>
        <dbReference type="EMBL" id="HFC47222.1"/>
    </source>
</evidence>